<dbReference type="InterPro" id="IPR036621">
    <property type="entry name" value="Anticodon-bd_dom_sf"/>
</dbReference>
<evidence type="ECO:0000259" key="7">
    <source>
        <dbReference type="PROSITE" id="PS50862"/>
    </source>
</evidence>
<dbReference type="NCBIfam" id="TIGR00442">
    <property type="entry name" value="hisS"/>
    <property type="match status" value="1"/>
</dbReference>
<feature type="binding site" evidence="6">
    <location>
        <begin position="102"/>
        <end position="104"/>
    </location>
    <ligand>
        <name>L-histidine</name>
        <dbReference type="ChEBI" id="CHEBI:57595"/>
    </ligand>
</feature>
<feature type="binding site" evidence="6">
    <location>
        <position position="151"/>
    </location>
    <ligand>
        <name>L-histidine</name>
        <dbReference type="ChEBI" id="CHEBI:57595"/>
    </ligand>
</feature>
<protein>
    <recommendedName>
        <fullName evidence="5">Histidine--tRNA ligase</fullName>
        <ecNumber evidence="5">6.1.1.21</ecNumber>
    </recommendedName>
    <alternativeName>
        <fullName evidence="5">Histidyl-tRNA synthetase</fullName>
        <shortName evidence="5">HisRS</shortName>
    </alternativeName>
</protein>
<dbReference type="CDD" id="cd00773">
    <property type="entry name" value="HisRS-like_core"/>
    <property type="match status" value="1"/>
</dbReference>
<comment type="subcellular location">
    <subcellularLocation>
        <location evidence="5">Cytoplasm</location>
    </subcellularLocation>
</comment>
<feature type="binding site" evidence="6">
    <location>
        <position position="133"/>
    </location>
    <ligand>
        <name>L-histidine</name>
        <dbReference type="ChEBI" id="CHEBI:57595"/>
    </ligand>
</feature>
<dbReference type="STRING" id="1801774.A3A05_00095"/>
<dbReference type="PANTHER" id="PTHR43707:SF1">
    <property type="entry name" value="HISTIDINE--TRNA LIGASE, MITOCHONDRIAL-RELATED"/>
    <property type="match status" value="1"/>
</dbReference>
<dbReference type="HAMAP" id="MF_00127">
    <property type="entry name" value="His_tRNA_synth"/>
    <property type="match status" value="1"/>
</dbReference>
<dbReference type="EMBL" id="MFUY01000004">
    <property type="protein sequence ID" value="OGI86514.1"/>
    <property type="molecule type" value="Genomic_DNA"/>
</dbReference>
<keyword evidence="5" id="KW-0648">Protein biosynthesis</keyword>
<evidence type="ECO:0000256" key="4">
    <source>
        <dbReference type="ARBA" id="ARBA00047639"/>
    </source>
</evidence>
<comment type="catalytic activity">
    <reaction evidence="4 5">
        <text>tRNA(His) + L-histidine + ATP = L-histidyl-tRNA(His) + AMP + diphosphate + H(+)</text>
        <dbReference type="Rhea" id="RHEA:17313"/>
        <dbReference type="Rhea" id="RHEA-COMP:9665"/>
        <dbReference type="Rhea" id="RHEA-COMP:9689"/>
        <dbReference type="ChEBI" id="CHEBI:15378"/>
        <dbReference type="ChEBI" id="CHEBI:30616"/>
        <dbReference type="ChEBI" id="CHEBI:33019"/>
        <dbReference type="ChEBI" id="CHEBI:57595"/>
        <dbReference type="ChEBI" id="CHEBI:78442"/>
        <dbReference type="ChEBI" id="CHEBI:78527"/>
        <dbReference type="ChEBI" id="CHEBI:456215"/>
        <dbReference type="EC" id="6.1.1.21"/>
    </reaction>
</comment>
<dbReference type="PIRSF" id="PIRSF001549">
    <property type="entry name" value="His-tRNA_synth"/>
    <property type="match status" value="1"/>
</dbReference>
<name>A0A1F6WXJ8_9BACT</name>
<dbReference type="EC" id="6.1.1.21" evidence="5"/>
<dbReference type="SUPFAM" id="SSF55681">
    <property type="entry name" value="Class II aaRS and biotin synthetases"/>
    <property type="match status" value="1"/>
</dbReference>
<dbReference type="GO" id="GO:0005524">
    <property type="term" value="F:ATP binding"/>
    <property type="evidence" value="ECO:0007669"/>
    <property type="project" value="UniProtKB-UniRule"/>
</dbReference>
<dbReference type="InterPro" id="IPR041715">
    <property type="entry name" value="HisRS-like_core"/>
</dbReference>
<comment type="similarity">
    <text evidence="1 5">Belongs to the class-II aminoacyl-tRNA synthetase family.</text>
</comment>
<keyword evidence="5 8" id="KW-0436">Ligase</keyword>
<reference evidence="8 9" key="1">
    <citation type="journal article" date="2016" name="Nat. Commun.">
        <title>Thousands of microbial genomes shed light on interconnected biogeochemical processes in an aquifer system.</title>
        <authorList>
            <person name="Anantharaman K."/>
            <person name="Brown C.T."/>
            <person name="Hug L.A."/>
            <person name="Sharon I."/>
            <person name="Castelle C.J."/>
            <person name="Probst A.J."/>
            <person name="Thomas B.C."/>
            <person name="Singh A."/>
            <person name="Wilkins M.J."/>
            <person name="Karaoz U."/>
            <person name="Brodie E.L."/>
            <person name="Williams K.H."/>
            <person name="Hubbard S.S."/>
            <person name="Banfield J.F."/>
        </authorList>
    </citation>
    <scope>NUCLEOTIDE SEQUENCE [LARGE SCALE GENOMIC DNA]</scope>
</reference>
<feature type="domain" description="Aminoacyl-transfer RNA synthetases class-II family profile" evidence="7">
    <location>
        <begin position="44"/>
        <end position="336"/>
    </location>
</feature>
<evidence type="ECO:0000256" key="2">
    <source>
        <dbReference type="ARBA" id="ARBA00022741"/>
    </source>
</evidence>
<organism evidence="8 9">
    <name type="scientific">Candidatus Nomurabacteria bacterium RIFCSPLOWO2_01_FULL_41_12</name>
    <dbReference type="NCBI Taxonomy" id="1801774"/>
    <lineage>
        <taxon>Bacteria</taxon>
        <taxon>Candidatus Nomuraibacteriota</taxon>
    </lineage>
</organism>
<accession>A0A1F6WXJ8</accession>
<feature type="binding site" evidence="6">
    <location>
        <begin position="282"/>
        <end position="283"/>
    </location>
    <ligand>
        <name>L-histidine</name>
        <dbReference type="ChEBI" id="CHEBI:57595"/>
    </ligand>
</feature>
<dbReference type="InterPro" id="IPR015807">
    <property type="entry name" value="His-tRNA-ligase"/>
</dbReference>
<dbReference type="GO" id="GO:0006427">
    <property type="term" value="P:histidyl-tRNA aminoacylation"/>
    <property type="evidence" value="ECO:0007669"/>
    <property type="project" value="UniProtKB-UniRule"/>
</dbReference>
<comment type="caution">
    <text evidence="8">The sequence shown here is derived from an EMBL/GenBank/DDBJ whole genome shotgun (WGS) entry which is preliminary data.</text>
</comment>
<evidence type="ECO:0000256" key="5">
    <source>
        <dbReference type="HAMAP-Rule" id="MF_00127"/>
    </source>
</evidence>
<keyword evidence="3 5" id="KW-0030">Aminoacyl-tRNA synthetase</keyword>
<keyword evidence="5" id="KW-0963">Cytoplasm</keyword>
<feature type="binding site" evidence="6">
    <location>
        <position position="147"/>
    </location>
    <ligand>
        <name>L-histidine</name>
        <dbReference type="ChEBI" id="CHEBI:57595"/>
    </ligand>
</feature>
<gene>
    <name evidence="5" type="primary">hisS</name>
    <name evidence="8" type="ORF">A3A05_00095</name>
</gene>
<comment type="subunit">
    <text evidence="5">Homodimer.</text>
</comment>
<dbReference type="PROSITE" id="PS50862">
    <property type="entry name" value="AA_TRNA_LIGASE_II"/>
    <property type="match status" value="1"/>
</dbReference>
<dbReference type="GO" id="GO:0005737">
    <property type="term" value="C:cytoplasm"/>
    <property type="evidence" value="ECO:0007669"/>
    <property type="project" value="UniProtKB-SubCell"/>
</dbReference>
<dbReference type="GO" id="GO:0004821">
    <property type="term" value="F:histidine-tRNA ligase activity"/>
    <property type="evidence" value="ECO:0007669"/>
    <property type="project" value="UniProtKB-UniRule"/>
</dbReference>
<evidence type="ECO:0000256" key="1">
    <source>
        <dbReference type="ARBA" id="ARBA00008226"/>
    </source>
</evidence>
<dbReference type="Proteomes" id="UP000176187">
    <property type="component" value="Unassembled WGS sequence"/>
</dbReference>
<dbReference type="Gene3D" id="3.30.930.10">
    <property type="entry name" value="Bira Bifunctional Protein, Domain 2"/>
    <property type="match status" value="1"/>
</dbReference>
<proteinExistence type="inferred from homology"/>
<dbReference type="Pfam" id="PF03129">
    <property type="entry name" value="HGTP_anticodon"/>
    <property type="match status" value="1"/>
</dbReference>
<sequence>MKKTRQHTIHKNNKTKTSNAFLHLSSPKGMRDLMNEEYYFFQGFFEKAQEVAVYYGFKPIETPMLEHEEIFTAGIGKGTDIVDKEMYTLKTKGGDRLALRPEHTAPLMRAYIEHGMQSMPQPVMLYHSGPAFRHDKPQRGRYRQFWQFDLDSLGSDKSIMDAVVIKACMSILEEAGAENLSIDINSIGDKECRSGYIKELTSYYRKHISNLPSVDRERLKINPLRILDSKEEKTKIINASAPDSVSFLCPSCKKHFKEVLEYLEEMNIPYNINKNLVRGLSYYTRTVFEIIETRGAEDGMPLTLAGGGRYDYLARQIGSKKDIPAVGISIGVDRIVASSWYKKLTPRILKKPKIYFIQLGSEAKLKSLNIIEILRKAHISINQSLSKDSLGSQLAIAEKLNIPYAIIFGVKEALDNSVIVRDMGNRSQDTVKLSKLLEYLKELK</sequence>
<keyword evidence="2 5" id="KW-0547">Nucleotide-binding</keyword>
<dbReference type="PANTHER" id="PTHR43707">
    <property type="entry name" value="HISTIDYL-TRNA SYNTHETASE"/>
    <property type="match status" value="1"/>
</dbReference>
<dbReference type="InterPro" id="IPR004154">
    <property type="entry name" value="Anticodon-bd"/>
</dbReference>
<dbReference type="InterPro" id="IPR045864">
    <property type="entry name" value="aa-tRNA-synth_II/BPL/LPL"/>
</dbReference>
<dbReference type="InterPro" id="IPR004516">
    <property type="entry name" value="HisRS/HisZ"/>
</dbReference>
<dbReference type="SUPFAM" id="SSF52954">
    <property type="entry name" value="Class II aaRS ABD-related"/>
    <property type="match status" value="1"/>
</dbReference>
<dbReference type="Gene3D" id="3.40.50.800">
    <property type="entry name" value="Anticodon-binding domain"/>
    <property type="match status" value="1"/>
</dbReference>
<evidence type="ECO:0000313" key="9">
    <source>
        <dbReference type="Proteomes" id="UP000176187"/>
    </source>
</evidence>
<dbReference type="AlphaFoldDB" id="A0A1F6WXJ8"/>
<evidence type="ECO:0000313" key="8">
    <source>
        <dbReference type="EMBL" id="OGI86514.1"/>
    </source>
</evidence>
<evidence type="ECO:0000256" key="3">
    <source>
        <dbReference type="ARBA" id="ARBA00023146"/>
    </source>
</evidence>
<keyword evidence="5" id="KW-0067">ATP-binding</keyword>
<dbReference type="InterPro" id="IPR006195">
    <property type="entry name" value="aa-tRNA-synth_II"/>
</dbReference>
<feature type="binding site" evidence="6">
    <location>
        <position position="278"/>
    </location>
    <ligand>
        <name>L-histidine</name>
        <dbReference type="ChEBI" id="CHEBI:57595"/>
    </ligand>
</feature>
<evidence type="ECO:0000256" key="6">
    <source>
        <dbReference type="PIRSR" id="PIRSR001549-1"/>
    </source>
</evidence>
<dbReference type="Pfam" id="PF13393">
    <property type="entry name" value="tRNA-synt_His"/>
    <property type="match status" value="1"/>
</dbReference>